<sequence>MGRFSGGPVVNCPRPPARARPRSANYPPALRRSAFFAVYCADFPSSPLWLSCPLDFIKDRQVAMGKIPGVLPGRRVIIVLGFLEITL</sequence>
<dbReference type="AlphaFoldDB" id="A0A4C1ZAN8"/>
<reference evidence="2 3" key="1">
    <citation type="journal article" date="2019" name="Commun. Biol.">
        <title>The bagworm genome reveals a unique fibroin gene that provides high tensile strength.</title>
        <authorList>
            <person name="Kono N."/>
            <person name="Nakamura H."/>
            <person name="Ohtoshi R."/>
            <person name="Tomita M."/>
            <person name="Numata K."/>
            <person name="Arakawa K."/>
        </authorList>
    </citation>
    <scope>NUCLEOTIDE SEQUENCE [LARGE SCALE GENOMIC DNA]</scope>
</reference>
<evidence type="ECO:0000313" key="3">
    <source>
        <dbReference type="Proteomes" id="UP000299102"/>
    </source>
</evidence>
<comment type="caution">
    <text evidence="2">The sequence shown here is derived from an EMBL/GenBank/DDBJ whole genome shotgun (WGS) entry which is preliminary data.</text>
</comment>
<name>A0A4C1ZAN8_EUMVA</name>
<proteinExistence type="predicted"/>
<evidence type="ECO:0000256" key="1">
    <source>
        <dbReference type="SAM" id="MobiDB-lite"/>
    </source>
</evidence>
<protein>
    <submittedName>
        <fullName evidence="2">Uncharacterized protein</fullName>
    </submittedName>
</protein>
<dbReference type="Proteomes" id="UP000299102">
    <property type="component" value="Unassembled WGS sequence"/>
</dbReference>
<organism evidence="2 3">
    <name type="scientific">Eumeta variegata</name>
    <name type="common">Bagworm moth</name>
    <name type="synonym">Eumeta japonica</name>
    <dbReference type="NCBI Taxonomy" id="151549"/>
    <lineage>
        <taxon>Eukaryota</taxon>
        <taxon>Metazoa</taxon>
        <taxon>Ecdysozoa</taxon>
        <taxon>Arthropoda</taxon>
        <taxon>Hexapoda</taxon>
        <taxon>Insecta</taxon>
        <taxon>Pterygota</taxon>
        <taxon>Neoptera</taxon>
        <taxon>Endopterygota</taxon>
        <taxon>Lepidoptera</taxon>
        <taxon>Glossata</taxon>
        <taxon>Ditrysia</taxon>
        <taxon>Tineoidea</taxon>
        <taxon>Psychidae</taxon>
        <taxon>Oiketicinae</taxon>
        <taxon>Eumeta</taxon>
    </lineage>
</organism>
<feature type="region of interest" description="Disordered" evidence="1">
    <location>
        <begin position="1"/>
        <end position="23"/>
    </location>
</feature>
<evidence type="ECO:0000313" key="2">
    <source>
        <dbReference type="EMBL" id="GBP85851.1"/>
    </source>
</evidence>
<keyword evidence="3" id="KW-1185">Reference proteome</keyword>
<gene>
    <name evidence="2" type="ORF">EVAR_68124_1</name>
</gene>
<accession>A0A4C1ZAN8</accession>
<dbReference type="EMBL" id="BGZK01001763">
    <property type="protein sequence ID" value="GBP85851.1"/>
    <property type="molecule type" value="Genomic_DNA"/>
</dbReference>